<comment type="subcellular location">
    <subcellularLocation>
        <location evidence="2">Cytoplasm</location>
    </subcellularLocation>
</comment>
<dbReference type="GO" id="GO:0019478">
    <property type="term" value="P:D-amino acid catabolic process"/>
    <property type="evidence" value="ECO:0007669"/>
    <property type="project" value="UniProtKB-UniRule"/>
</dbReference>
<organism evidence="3 4">
    <name type="scientific">Anaeromicropila herbilytica</name>
    <dbReference type="NCBI Taxonomy" id="2785025"/>
    <lineage>
        <taxon>Bacteria</taxon>
        <taxon>Bacillati</taxon>
        <taxon>Bacillota</taxon>
        <taxon>Clostridia</taxon>
        <taxon>Lachnospirales</taxon>
        <taxon>Lachnospiraceae</taxon>
        <taxon>Anaeromicropila</taxon>
    </lineage>
</organism>
<name>A0A7R7ID63_9FIRM</name>
<dbReference type="EC" id="3.1.1.96" evidence="2"/>
<comment type="similarity">
    <text evidence="1 2">Belongs to the DTD family.</text>
</comment>
<keyword evidence="2" id="KW-0963">Cytoplasm</keyword>
<comment type="subunit">
    <text evidence="2">Homodimer.</text>
</comment>
<dbReference type="EC" id="3.1.1.-" evidence="2"/>
<dbReference type="InterPro" id="IPR023509">
    <property type="entry name" value="DTD-like_sf"/>
</dbReference>
<dbReference type="GO" id="GO:0043908">
    <property type="term" value="F:Ser(Gly)-tRNA(Ala) hydrolase activity"/>
    <property type="evidence" value="ECO:0007669"/>
    <property type="project" value="UniProtKB-UniRule"/>
</dbReference>
<dbReference type="CDD" id="cd00563">
    <property type="entry name" value="Dtyr_deacylase"/>
    <property type="match status" value="1"/>
</dbReference>
<dbReference type="GO" id="GO:0005737">
    <property type="term" value="C:cytoplasm"/>
    <property type="evidence" value="ECO:0007669"/>
    <property type="project" value="UniProtKB-SubCell"/>
</dbReference>
<dbReference type="NCBIfam" id="TIGR00256">
    <property type="entry name" value="D-aminoacyl-tRNA deacylase"/>
    <property type="match status" value="1"/>
</dbReference>
<dbReference type="AlphaFoldDB" id="A0A7R7ID63"/>
<dbReference type="PANTHER" id="PTHR10472">
    <property type="entry name" value="D-TYROSYL-TRNA TYR DEACYLASE"/>
    <property type="match status" value="1"/>
</dbReference>
<evidence type="ECO:0000256" key="1">
    <source>
        <dbReference type="ARBA" id="ARBA00009673"/>
    </source>
</evidence>
<keyword evidence="2" id="KW-0694">RNA-binding</keyword>
<keyword evidence="2" id="KW-0378">Hydrolase</keyword>
<dbReference type="Gene3D" id="3.50.80.10">
    <property type="entry name" value="D-tyrosyl-tRNA(Tyr) deacylase"/>
    <property type="match status" value="1"/>
</dbReference>
<reference evidence="3 4" key="1">
    <citation type="submission" date="2020-11" db="EMBL/GenBank/DDBJ databases">
        <title>Draft genome sequencing of a Lachnospiraceae strain isolated from anoxic soil subjected to BSD treatment.</title>
        <authorList>
            <person name="Uek A."/>
            <person name="Tonouchi A."/>
        </authorList>
    </citation>
    <scope>NUCLEOTIDE SEQUENCE [LARGE SCALE GENOMIC DNA]</scope>
    <source>
        <strain evidence="3 4">TB5</strain>
    </source>
</reference>
<evidence type="ECO:0000313" key="4">
    <source>
        <dbReference type="Proteomes" id="UP000595897"/>
    </source>
</evidence>
<evidence type="ECO:0000256" key="2">
    <source>
        <dbReference type="HAMAP-Rule" id="MF_00518"/>
    </source>
</evidence>
<keyword evidence="2" id="KW-0820">tRNA-binding</keyword>
<protein>
    <recommendedName>
        <fullName evidence="2">D-aminoacyl-tRNA deacylase</fullName>
        <shortName evidence="2">DTD</shortName>
        <ecNumber evidence="2">3.1.1.96</ecNumber>
    </recommendedName>
    <alternativeName>
        <fullName evidence="2">Gly-tRNA(Ala) deacylase</fullName>
        <ecNumber evidence="2">3.1.1.-</ecNumber>
    </alternativeName>
</protein>
<dbReference type="GO" id="GO:0000049">
    <property type="term" value="F:tRNA binding"/>
    <property type="evidence" value="ECO:0007669"/>
    <property type="project" value="UniProtKB-UniRule"/>
</dbReference>
<accession>A0A7R7ID63</accession>
<proteinExistence type="inferred from homology"/>
<dbReference type="RefSeq" id="WP_271714973.1">
    <property type="nucleotide sequence ID" value="NZ_AP024169.1"/>
</dbReference>
<dbReference type="HAMAP" id="MF_00518">
    <property type="entry name" value="Deacylase_Dtd"/>
    <property type="match status" value="1"/>
</dbReference>
<dbReference type="SUPFAM" id="SSF69500">
    <property type="entry name" value="DTD-like"/>
    <property type="match status" value="1"/>
</dbReference>
<keyword evidence="4" id="KW-1185">Reference proteome</keyword>
<comment type="catalytic activity">
    <reaction evidence="2">
        <text>a D-aminoacyl-tRNA + H2O = a tRNA + a D-alpha-amino acid + H(+)</text>
        <dbReference type="Rhea" id="RHEA:13953"/>
        <dbReference type="Rhea" id="RHEA-COMP:10123"/>
        <dbReference type="Rhea" id="RHEA-COMP:10124"/>
        <dbReference type="ChEBI" id="CHEBI:15377"/>
        <dbReference type="ChEBI" id="CHEBI:15378"/>
        <dbReference type="ChEBI" id="CHEBI:59871"/>
        <dbReference type="ChEBI" id="CHEBI:78442"/>
        <dbReference type="ChEBI" id="CHEBI:79333"/>
        <dbReference type="EC" id="3.1.1.96"/>
    </reaction>
</comment>
<dbReference type="PANTHER" id="PTHR10472:SF5">
    <property type="entry name" value="D-AMINOACYL-TRNA DEACYLASE 1"/>
    <property type="match status" value="1"/>
</dbReference>
<sequence length="148" mass="16680">MRIVIQRVKKASVQVNEKVIGEINHGLLVLLGVGQDDTEEDLNYLVNKLIGMRIFEDNEGKMNCSIQDVKGSLLIISQFTLFANCKKGNRPNFMEAGDRELSFKLYKQFIQRCKDTGIPTEQGEFGADMDISLINQGPVTITLDSRNR</sequence>
<dbReference type="GO" id="GO:0106026">
    <property type="term" value="F:Gly-tRNA(Ala) deacylase activity"/>
    <property type="evidence" value="ECO:0007669"/>
    <property type="project" value="UniProtKB-UniRule"/>
</dbReference>
<dbReference type="EMBL" id="AP024169">
    <property type="protein sequence ID" value="BCN29708.1"/>
    <property type="molecule type" value="Genomic_DNA"/>
</dbReference>
<dbReference type="Pfam" id="PF02580">
    <property type="entry name" value="Tyr_Deacylase"/>
    <property type="match status" value="1"/>
</dbReference>
<comment type="function">
    <text evidence="2">An aminoacyl-tRNA editing enzyme that deacylates mischarged D-aminoacyl-tRNAs. Also deacylates mischarged glycyl-tRNA(Ala), protecting cells against glycine mischarging by AlaRS. Acts via tRNA-based rather than protein-based catalysis; rejects L-amino acids rather than detecting D-amino acids in the active site. By recycling D-aminoacyl-tRNA to D-amino acids and free tRNA molecules, this enzyme counteracts the toxicity associated with the formation of D-aminoacyl-tRNA entities in vivo and helps enforce protein L-homochirality.</text>
</comment>
<dbReference type="KEGG" id="ahb:bsdtb5_10030"/>
<dbReference type="FunFam" id="3.50.80.10:FF:000001">
    <property type="entry name" value="D-aminoacyl-tRNA deacylase"/>
    <property type="match status" value="1"/>
</dbReference>
<dbReference type="Proteomes" id="UP000595897">
    <property type="component" value="Chromosome"/>
</dbReference>
<evidence type="ECO:0000313" key="3">
    <source>
        <dbReference type="EMBL" id="BCN29708.1"/>
    </source>
</evidence>
<feature type="short sequence motif" description="Gly-cisPro motif, important for rejection of L-amino acids" evidence="2">
    <location>
        <begin position="137"/>
        <end position="138"/>
    </location>
</feature>
<comment type="domain">
    <text evidence="2">A Gly-cisPro motif from one monomer fits into the active site of the other monomer to allow specific chiral rejection of L-amino acids.</text>
</comment>
<dbReference type="GO" id="GO:0051500">
    <property type="term" value="F:D-tyrosyl-tRNA(Tyr) deacylase activity"/>
    <property type="evidence" value="ECO:0007669"/>
    <property type="project" value="TreeGrafter"/>
</dbReference>
<dbReference type="InterPro" id="IPR003732">
    <property type="entry name" value="Daa-tRNA_deacyls_DTD"/>
</dbReference>
<comment type="catalytic activity">
    <reaction evidence="2">
        <text>glycyl-tRNA(Ala) + H2O = tRNA(Ala) + glycine + H(+)</text>
        <dbReference type="Rhea" id="RHEA:53744"/>
        <dbReference type="Rhea" id="RHEA-COMP:9657"/>
        <dbReference type="Rhea" id="RHEA-COMP:13640"/>
        <dbReference type="ChEBI" id="CHEBI:15377"/>
        <dbReference type="ChEBI" id="CHEBI:15378"/>
        <dbReference type="ChEBI" id="CHEBI:57305"/>
        <dbReference type="ChEBI" id="CHEBI:78442"/>
        <dbReference type="ChEBI" id="CHEBI:78522"/>
    </reaction>
</comment>
<gene>
    <name evidence="2 3" type="primary">dtd</name>
    <name evidence="3" type="ORF">bsdtb5_10030</name>
</gene>